<accession>A0A5N5K3B1</accession>
<evidence type="ECO:0000313" key="3">
    <source>
        <dbReference type="Proteomes" id="UP000326939"/>
    </source>
</evidence>
<gene>
    <name evidence="2" type="ORF">DKX38_023235</name>
</gene>
<keyword evidence="3" id="KW-1185">Reference proteome</keyword>
<sequence>MLMGVSNTASNKTRASRGEKKVVNRTTTASTLLNQPYHTLSSDSLKMKQLRAWAVNEPPVSVCNVMGQTPRFIVELNLFRPPFYARVAHDTTIDEPAPDTIPPPIRVDLPSQKSHHSHGLRY</sequence>
<dbReference type="AlphaFoldDB" id="A0A5N5K3B1"/>
<feature type="compositionally biased region" description="Basic residues" evidence="1">
    <location>
        <begin position="113"/>
        <end position="122"/>
    </location>
</feature>
<proteinExistence type="predicted"/>
<feature type="region of interest" description="Disordered" evidence="1">
    <location>
        <begin position="1"/>
        <end position="29"/>
    </location>
</feature>
<feature type="region of interest" description="Disordered" evidence="1">
    <location>
        <begin position="93"/>
        <end position="122"/>
    </location>
</feature>
<dbReference type="Proteomes" id="UP000326939">
    <property type="component" value="Chromosome 15"/>
</dbReference>
<name>A0A5N5K3B1_9ROSI</name>
<comment type="caution">
    <text evidence="2">The sequence shown here is derived from an EMBL/GenBank/DDBJ whole genome shotgun (WGS) entry which is preliminary data.</text>
</comment>
<dbReference type="EMBL" id="VDCV01000015">
    <property type="protein sequence ID" value="KAB5525486.1"/>
    <property type="molecule type" value="Genomic_DNA"/>
</dbReference>
<protein>
    <submittedName>
        <fullName evidence="2">Uncharacterized protein</fullName>
    </submittedName>
</protein>
<evidence type="ECO:0000256" key="1">
    <source>
        <dbReference type="SAM" id="MobiDB-lite"/>
    </source>
</evidence>
<reference evidence="3" key="1">
    <citation type="journal article" date="2019" name="Gigascience">
        <title>De novo genome assembly of the endangered Acer yangbiense, a plant species with extremely small populations endemic to Yunnan Province, China.</title>
        <authorList>
            <person name="Yang J."/>
            <person name="Wariss H.M."/>
            <person name="Tao L."/>
            <person name="Zhang R."/>
            <person name="Yun Q."/>
            <person name="Hollingsworth P."/>
            <person name="Dao Z."/>
            <person name="Luo G."/>
            <person name="Guo H."/>
            <person name="Ma Y."/>
            <person name="Sun W."/>
        </authorList>
    </citation>
    <scope>NUCLEOTIDE SEQUENCE [LARGE SCALE GENOMIC DNA]</scope>
    <source>
        <strain evidence="3">cv. br00</strain>
    </source>
</reference>
<feature type="compositionally biased region" description="Polar residues" evidence="1">
    <location>
        <begin position="1"/>
        <end position="13"/>
    </location>
</feature>
<organism evidence="2 3">
    <name type="scientific">Salix brachista</name>
    <dbReference type="NCBI Taxonomy" id="2182728"/>
    <lineage>
        <taxon>Eukaryota</taxon>
        <taxon>Viridiplantae</taxon>
        <taxon>Streptophyta</taxon>
        <taxon>Embryophyta</taxon>
        <taxon>Tracheophyta</taxon>
        <taxon>Spermatophyta</taxon>
        <taxon>Magnoliopsida</taxon>
        <taxon>eudicotyledons</taxon>
        <taxon>Gunneridae</taxon>
        <taxon>Pentapetalae</taxon>
        <taxon>rosids</taxon>
        <taxon>fabids</taxon>
        <taxon>Malpighiales</taxon>
        <taxon>Salicaceae</taxon>
        <taxon>Saliceae</taxon>
        <taxon>Salix</taxon>
    </lineage>
</organism>
<evidence type="ECO:0000313" key="2">
    <source>
        <dbReference type="EMBL" id="KAB5525486.1"/>
    </source>
</evidence>